<dbReference type="InterPro" id="IPR041490">
    <property type="entry name" value="KstR2_TetR_C"/>
</dbReference>
<reference evidence="7" key="1">
    <citation type="submission" date="2018-12" db="EMBL/GenBank/DDBJ databases">
        <title>Complete genome sequence of an uncultured bacterium of the candidate phylum Bipolaricaulota.</title>
        <authorList>
            <person name="Kadnikov V.V."/>
            <person name="Mardanov A.V."/>
            <person name="Beletsky A.V."/>
            <person name="Frank Y.A."/>
            <person name="Karnachuk O.V."/>
            <person name="Ravin N.V."/>
        </authorList>
    </citation>
    <scope>NUCLEOTIDE SEQUENCE [LARGE SCALE GENOMIC DNA]</scope>
</reference>
<evidence type="ECO:0000259" key="5">
    <source>
        <dbReference type="PROSITE" id="PS50977"/>
    </source>
</evidence>
<dbReference type="GO" id="GO:0000976">
    <property type="term" value="F:transcription cis-regulatory region binding"/>
    <property type="evidence" value="ECO:0007669"/>
    <property type="project" value="TreeGrafter"/>
</dbReference>
<keyword evidence="1" id="KW-0805">Transcription regulation</keyword>
<dbReference type="Gene3D" id="1.10.10.60">
    <property type="entry name" value="Homeodomain-like"/>
    <property type="match status" value="1"/>
</dbReference>
<feature type="DNA-binding region" description="H-T-H motif" evidence="4">
    <location>
        <begin position="36"/>
        <end position="55"/>
    </location>
</feature>
<dbReference type="PANTHER" id="PTHR30055">
    <property type="entry name" value="HTH-TYPE TRANSCRIPTIONAL REGULATOR RUTR"/>
    <property type="match status" value="1"/>
</dbReference>
<dbReference type="AlphaFoldDB" id="A0A410FVZ8"/>
<feature type="domain" description="HTH tetR-type" evidence="5">
    <location>
        <begin position="13"/>
        <end position="73"/>
    </location>
</feature>
<protein>
    <recommendedName>
        <fullName evidence="5">HTH tetR-type domain-containing protein</fullName>
    </recommendedName>
</protein>
<keyword evidence="2 4" id="KW-0238">DNA-binding</keyword>
<organism evidence="6 7">
    <name type="scientific">Bipolaricaulis sibiricus</name>
    <dbReference type="NCBI Taxonomy" id="2501609"/>
    <lineage>
        <taxon>Bacteria</taxon>
        <taxon>Candidatus Bipolaricaulota</taxon>
        <taxon>Candidatus Bipolaricaulia</taxon>
        <taxon>Candidatus Bipolaricaulales</taxon>
        <taxon>Candidatus Bipolaricaulaceae</taxon>
        <taxon>Candidatus Bipolaricaulis</taxon>
    </lineage>
</organism>
<gene>
    <name evidence="6" type="ORF">BIP78_1352</name>
</gene>
<dbReference type="InterPro" id="IPR050109">
    <property type="entry name" value="HTH-type_TetR-like_transc_reg"/>
</dbReference>
<dbReference type="Gene3D" id="1.10.357.10">
    <property type="entry name" value="Tetracycline Repressor, domain 2"/>
    <property type="match status" value="1"/>
</dbReference>
<evidence type="ECO:0000313" key="7">
    <source>
        <dbReference type="Proteomes" id="UP000287233"/>
    </source>
</evidence>
<evidence type="ECO:0000256" key="2">
    <source>
        <dbReference type="ARBA" id="ARBA00023125"/>
    </source>
</evidence>
<dbReference type="PANTHER" id="PTHR30055:SF234">
    <property type="entry name" value="HTH-TYPE TRANSCRIPTIONAL REGULATOR BETI"/>
    <property type="match status" value="1"/>
</dbReference>
<name>A0A410FVZ8_BIPS1</name>
<dbReference type="PROSITE" id="PS50977">
    <property type="entry name" value="HTH_TETR_2"/>
    <property type="match status" value="1"/>
</dbReference>
<dbReference type="EMBL" id="CP034928">
    <property type="protein sequence ID" value="QAA77118.1"/>
    <property type="molecule type" value="Genomic_DNA"/>
</dbReference>
<proteinExistence type="predicted"/>
<accession>A0A410FVZ8</accession>
<dbReference type="SUPFAM" id="SSF48498">
    <property type="entry name" value="Tetracyclin repressor-like, C-terminal domain"/>
    <property type="match status" value="1"/>
</dbReference>
<dbReference type="GO" id="GO:0003700">
    <property type="term" value="F:DNA-binding transcription factor activity"/>
    <property type="evidence" value="ECO:0007669"/>
    <property type="project" value="TreeGrafter"/>
</dbReference>
<keyword evidence="3" id="KW-0804">Transcription</keyword>
<evidence type="ECO:0000313" key="6">
    <source>
        <dbReference type="EMBL" id="QAA77118.1"/>
    </source>
</evidence>
<dbReference type="InterPro" id="IPR036271">
    <property type="entry name" value="Tet_transcr_reg_TetR-rel_C_sf"/>
</dbReference>
<sequence length="206" mass="22657">MRSVRTNVRSEGRSLAERIRGAAAETFAQFGFHAAGMRDIARAAGVSIGALYHYFPSKEQVFLAVLRREYERHLATAQHLLRQGLPAAEVLRRVIATHFEALAPGRGVGLFARAWGTEAPELQPHLQALREEYAGAVGDLLRQAMDRGELRRGHPLVLAYALLGLVEAVTARAVGDDPVAAEFRRLGSEELANLVWRGLRAEREAS</sequence>
<dbReference type="InterPro" id="IPR009057">
    <property type="entry name" value="Homeodomain-like_sf"/>
</dbReference>
<dbReference type="KEGG" id="bih:BIP78_1352"/>
<dbReference type="Pfam" id="PF17932">
    <property type="entry name" value="TetR_C_24"/>
    <property type="match status" value="1"/>
</dbReference>
<dbReference type="SUPFAM" id="SSF46689">
    <property type="entry name" value="Homeodomain-like"/>
    <property type="match status" value="1"/>
</dbReference>
<evidence type="ECO:0000256" key="4">
    <source>
        <dbReference type="PROSITE-ProRule" id="PRU00335"/>
    </source>
</evidence>
<evidence type="ECO:0000256" key="1">
    <source>
        <dbReference type="ARBA" id="ARBA00023015"/>
    </source>
</evidence>
<evidence type="ECO:0000256" key="3">
    <source>
        <dbReference type="ARBA" id="ARBA00023163"/>
    </source>
</evidence>
<dbReference type="Pfam" id="PF00440">
    <property type="entry name" value="TetR_N"/>
    <property type="match status" value="1"/>
</dbReference>
<dbReference type="PRINTS" id="PR00455">
    <property type="entry name" value="HTHTETR"/>
</dbReference>
<dbReference type="InterPro" id="IPR001647">
    <property type="entry name" value="HTH_TetR"/>
</dbReference>
<dbReference type="Proteomes" id="UP000287233">
    <property type="component" value="Chromosome"/>
</dbReference>